<name>A0A8S5RAQ4_9CAUD</name>
<protein>
    <submittedName>
        <fullName evidence="1">Uncharacterized protein</fullName>
    </submittedName>
</protein>
<sequence length="33" mass="3953">MLVQCFICTMEIATNVSIGLLQMYQQYYKYISR</sequence>
<reference evidence="1" key="1">
    <citation type="journal article" date="2021" name="Proc. Natl. Acad. Sci. U.S.A.">
        <title>A Catalog of Tens of Thousands of Viruses from Human Metagenomes Reveals Hidden Associations with Chronic Diseases.</title>
        <authorList>
            <person name="Tisza M.J."/>
            <person name="Buck C.B."/>
        </authorList>
    </citation>
    <scope>NUCLEOTIDE SEQUENCE</scope>
    <source>
        <strain evidence="1">Ct4yW2</strain>
    </source>
</reference>
<organism evidence="1">
    <name type="scientific">Myoviridae sp. ct4yW2</name>
    <dbReference type="NCBI Taxonomy" id="2827286"/>
    <lineage>
        <taxon>Viruses</taxon>
        <taxon>Duplodnaviria</taxon>
        <taxon>Heunggongvirae</taxon>
        <taxon>Uroviricota</taxon>
        <taxon>Caudoviricetes</taxon>
    </lineage>
</organism>
<evidence type="ECO:0000313" key="1">
    <source>
        <dbReference type="EMBL" id="DAE28060.1"/>
    </source>
</evidence>
<proteinExistence type="predicted"/>
<dbReference type="EMBL" id="BK015849">
    <property type="protein sequence ID" value="DAE28060.1"/>
    <property type="molecule type" value="Genomic_DNA"/>
</dbReference>
<accession>A0A8S5RAQ4</accession>